<dbReference type="InterPro" id="IPR050275">
    <property type="entry name" value="PGM_Phosphatase"/>
</dbReference>
<dbReference type="InterPro" id="IPR013078">
    <property type="entry name" value="His_Pase_superF_clade-1"/>
</dbReference>
<name>A0A9P9K1E6_FUSRE</name>
<dbReference type="SUPFAM" id="SSF53254">
    <property type="entry name" value="Phosphoglycerate mutase-like"/>
    <property type="match status" value="1"/>
</dbReference>
<reference evidence="2" key="1">
    <citation type="journal article" date="2021" name="Nat. Commun.">
        <title>Genetic determinants of endophytism in the Arabidopsis root mycobiome.</title>
        <authorList>
            <person name="Mesny F."/>
            <person name="Miyauchi S."/>
            <person name="Thiergart T."/>
            <person name="Pickel B."/>
            <person name="Atanasova L."/>
            <person name="Karlsson M."/>
            <person name="Huettel B."/>
            <person name="Barry K.W."/>
            <person name="Haridas S."/>
            <person name="Chen C."/>
            <person name="Bauer D."/>
            <person name="Andreopoulos W."/>
            <person name="Pangilinan J."/>
            <person name="LaButti K."/>
            <person name="Riley R."/>
            <person name="Lipzen A."/>
            <person name="Clum A."/>
            <person name="Drula E."/>
            <person name="Henrissat B."/>
            <person name="Kohler A."/>
            <person name="Grigoriev I.V."/>
            <person name="Martin F.M."/>
            <person name="Hacquard S."/>
        </authorList>
    </citation>
    <scope>NUCLEOTIDE SEQUENCE</scope>
    <source>
        <strain evidence="2">MPI-CAGE-AT-0023</strain>
    </source>
</reference>
<dbReference type="RefSeq" id="XP_046044904.1">
    <property type="nucleotide sequence ID" value="XM_046193724.1"/>
</dbReference>
<evidence type="ECO:0000256" key="1">
    <source>
        <dbReference type="SAM" id="SignalP"/>
    </source>
</evidence>
<keyword evidence="1" id="KW-0732">Signal</keyword>
<dbReference type="InterPro" id="IPR029033">
    <property type="entry name" value="His_PPase_superfam"/>
</dbReference>
<dbReference type="GeneID" id="70223678"/>
<dbReference type="CDD" id="cd07067">
    <property type="entry name" value="HP_PGM_like"/>
    <property type="match status" value="1"/>
</dbReference>
<dbReference type="PANTHER" id="PTHR48100:SF1">
    <property type="entry name" value="HISTIDINE PHOSPHATASE FAMILY PROTEIN-RELATED"/>
    <property type="match status" value="1"/>
</dbReference>
<comment type="caution">
    <text evidence="2">The sequence shown here is derived from an EMBL/GenBank/DDBJ whole genome shotgun (WGS) entry which is preliminary data.</text>
</comment>
<evidence type="ECO:0000313" key="3">
    <source>
        <dbReference type="Proteomes" id="UP000720189"/>
    </source>
</evidence>
<keyword evidence="3" id="KW-1185">Reference proteome</keyword>
<proteinExistence type="predicted"/>
<dbReference type="AlphaFoldDB" id="A0A9P9K1E6"/>
<dbReference type="GO" id="GO:0016791">
    <property type="term" value="F:phosphatase activity"/>
    <property type="evidence" value="ECO:0007669"/>
    <property type="project" value="TreeGrafter"/>
</dbReference>
<protein>
    <submittedName>
        <fullName evidence="2">Histidine phosphatase superfamily</fullName>
    </submittedName>
</protein>
<dbReference type="OrthoDB" id="496981at2759"/>
<sequence>MHPGFWLSPLLSSISMSYSVCQYQFSFEPGWFVDYPVISHSYPGSKLTTQPNLGLLDRREWARLTDHVEQLNRRSDPGISHKILLVARHGHGVHNDVMEEVGSEEWKKHWSKLPGDANRTWLDAELVEKGVEQAKSLGMIYAEGIKRTGFPVPDTIYTSPLARGLKTTSLIFRDIIAEKGSEFRPIVKENLRERLTNHTCDKRRARQWIQASYPDYELESGFAEEDVLWHADQSESNAEHVSRTQGVLEDIWRHNSGPCISLTTHSFTISTILEVIGAPEFRMGEGAMVAFLVKGEEVKPK</sequence>
<feature type="signal peptide" evidence="1">
    <location>
        <begin position="1"/>
        <end position="19"/>
    </location>
</feature>
<gene>
    <name evidence="2" type="ORF">BKA55DRAFT_578531</name>
</gene>
<dbReference type="Gene3D" id="3.40.50.1240">
    <property type="entry name" value="Phosphoglycerate mutase-like"/>
    <property type="match status" value="1"/>
</dbReference>
<dbReference type="Pfam" id="PF00300">
    <property type="entry name" value="His_Phos_1"/>
    <property type="match status" value="1"/>
</dbReference>
<feature type="chain" id="PRO_5040120605" evidence="1">
    <location>
        <begin position="20"/>
        <end position="301"/>
    </location>
</feature>
<dbReference type="EMBL" id="JAGMUX010000016">
    <property type="protein sequence ID" value="KAH7236774.1"/>
    <property type="molecule type" value="Genomic_DNA"/>
</dbReference>
<evidence type="ECO:0000313" key="2">
    <source>
        <dbReference type="EMBL" id="KAH7236774.1"/>
    </source>
</evidence>
<dbReference type="Proteomes" id="UP000720189">
    <property type="component" value="Unassembled WGS sequence"/>
</dbReference>
<dbReference type="GO" id="GO:0005737">
    <property type="term" value="C:cytoplasm"/>
    <property type="evidence" value="ECO:0007669"/>
    <property type="project" value="TreeGrafter"/>
</dbReference>
<dbReference type="PANTHER" id="PTHR48100">
    <property type="entry name" value="BROAD-SPECIFICITY PHOSPHATASE YOR283W-RELATED"/>
    <property type="match status" value="1"/>
</dbReference>
<accession>A0A9P9K1E6</accession>
<organism evidence="2 3">
    <name type="scientific">Fusarium redolens</name>
    <dbReference type="NCBI Taxonomy" id="48865"/>
    <lineage>
        <taxon>Eukaryota</taxon>
        <taxon>Fungi</taxon>
        <taxon>Dikarya</taxon>
        <taxon>Ascomycota</taxon>
        <taxon>Pezizomycotina</taxon>
        <taxon>Sordariomycetes</taxon>
        <taxon>Hypocreomycetidae</taxon>
        <taxon>Hypocreales</taxon>
        <taxon>Nectriaceae</taxon>
        <taxon>Fusarium</taxon>
        <taxon>Fusarium redolens species complex</taxon>
    </lineage>
</organism>